<feature type="region of interest" description="Disordered" evidence="1">
    <location>
        <begin position="158"/>
        <end position="183"/>
    </location>
</feature>
<gene>
    <name evidence="2" type="ORF">PCANC_21574</name>
</gene>
<keyword evidence="3" id="KW-1185">Reference proteome</keyword>
<dbReference type="EMBL" id="PGCJ01000282">
    <property type="protein sequence ID" value="PLW34196.1"/>
    <property type="molecule type" value="Genomic_DNA"/>
</dbReference>
<accession>A0A2N5U8X8</accession>
<proteinExistence type="predicted"/>
<dbReference type="OrthoDB" id="10413477at2759"/>
<dbReference type="AlphaFoldDB" id="A0A2N5U8X8"/>
<sequence>MTHSCSRHPFNQTADSYEAHIQHLEDVVNLLLVTQEAVLFPLAPLAPLTGLFRYSMDQGLVLVLSKKTAWLLATILQHLSLEEATPQITPSSCCTPSHTRSRCMPVVPPASLLPEATSHLPCPVSFSTFPTTSVHLRSSAVHLAPILPWPLQSNSSTSLPPSSSLTSATSSLPNDPQLASLPPLASSPLSALSPILPLDSPTSPTAADPAFSLFSPLDPPTTCTAQTPITTAAVLPATAPDRSADRIDVSNLINTSTALASNSLASLPPSLPTVHCPPPSLHDELPSDLAPDLSQAALQHYEDIDNFLKLSGVNGNGKKKKTPDPPSLPDNPVLFYV</sequence>
<protein>
    <submittedName>
        <fullName evidence="2">Uncharacterized protein</fullName>
    </submittedName>
</protein>
<organism evidence="2 3">
    <name type="scientific">Puccinia coronata f. sp. avenae</name>
    <dbReference type="NCBI Taxonomy" id="200324"/>
    <lineage>
        <taxon>Eukaryota</taxon>
        <taxon>Fungi</taxon>
        <taxon>Dikarya</taxon>
        <taxon>Basidiomycota</taxon>
        <taxon>Pucciniomycotina</taxon>
        <taxon>Pucciniomycetes</taxon>
        <taxon>Pucciniales</taxon>
        <taxon>Pucciniaceae</taxon>
        <taxon>Puccinia</taxon>
    </lineage>
</organism>
<reference evidence="2 3" key="1">
    <citation type="submission" date="2017-11" db="EMBL/GenBank/DDBJ databases">
        <title>De novo assembly and phasing of dikaryotic genomes from two isolates of Puccinia coronata f. sp. avenae, the causal agent of oat crown rust.</title>
        <authorList>
            <person name="Miller M.E."/>
            <person name="Zhang Y."/>
            <person name="Omidvar V."/>
            <person name="Sperschneider J."/>
            <person name="Schwessinger B."/>
            <person name="Raley C."/>
            <person name="Palmer J.M."/>
            <person name="Garnica D."/>
            <person name="Upadhyaya N."/>
            <person name="Rathjen J."/>
            <person name="Taylor J.M."/>
            <person name="Park R.F."/>
            <person name="Dodds P.N."/>
            <person name="Hirsch C.D."/>
            <person name="Kianian S.F."/>
            <person name="Figueroa M."/>
        </authorList>
    </citation>
    <scope>NUCLEOTIDE SEQUENCE [LARGE SCALE GENOMIC DNA]</scope>
    <source>
        <strain evidence="2">12NC29</strain>
    </source>
</reference>
<evidence type="ECO:0000256" key="1">
    <source>
        <dbReference type="SAM" id="MobiDB-lite"/>
    </source>
</evidence>
<evidence type="ECO:0000313" key="2">
    <source>
        <dbReference type="EMBL" id="PLW34196.1"/>
    </source>
</evidence>
<dbReference type="Proteomes" id="UP000235388">
    <property type="component" value="Unassembled WGS sequence"/>
</dbReference>
<evidence type="ECO:0000313" key="3">
    <source>
        <dbReference type="Proteomes" id="UP000235388"/>
    </source>
</evidence>
<comment type="caution">
    <text evidence="2">The sequence shown here is derived from an EMBL/GenBank/DDBJ whole genome shotgun (WGS) entry which is preliminary data.</text>
</comment>
<name>A0A2N5U8X8_9BASI</name>